<dbReference type="HAMAP" id="MF_01023">
    <property type="entry name" value="HisC_aminotrans_2"/>
    <property type="match status" value="1"/>
</dbReference>
<dbReference type="InterPro" id="IPR050106">
    <property type="entry name" value="HistidinolP_aminotransfase"/>
</dbReference>
<dbReference type="EMBL" id="NIBG01000006">
    <property type="protein sequence ID" value="PAB59758.1"/>
    <property type="molecule type" value="Genomic_DNA"/>
</dbReference>
<keyword evidence="7 11" id="KW-0808">Transferase</keyword>
<dbReference type="GO" id="GO:0030170">
    <property type="term" value="F:pyridoxal phosphate binding"/>
    <property type="evidence" value="ECO:0007669"/>
    <property type="project" value="InterPro"/>
</dbReference>
<protein>
    <recommendedName>
        <fullName evidence="11">Histidinol-phosphate aminotransferase</fullName>
        <ecNumber evidence="11">2.6.1.9</ecNumber>
    </recommendedName>
    <alternativeName>
        <fullName evidence="11">Imidazole acetol-phosphate transaminase</fullName>
    </alternativeName>
</protein>
<comment type="cofactor">
    <cofactor evidence="1 11">
        <name>pyridoxal 5'-phosphate</name>
        <dbReference type="ChEBI" id="CHEBI:597326"/>
    </cofactor>
</comment>
<evidence type="ECO:0000256" key="10">
    <source>
        <dbReference type="ARBA" id="ARBA00047481"/>
    </source>
</evidence>
<comment type="caution">
    <text evidence="13">The sequence shown here is derived from an EMBL/GenBank/DDBJ whole genome shotgun (WGS) entry which is preliminary data.</text>
</comment>
<evidence type="ECO:0000256" key="5">
    <source>
        <dbReference type="ARBA" id="ARBA00022576"/>
    </source>
</evidence>
<dbReference type="InterPro" id="IPR015422">
    <property type="entry name" value="PyrdxlP-dep_Trfase_small"/>
</dbReference>
<evidence type="ECO:0000256" key="9">
    <source>
        <dbReference type="ARBA" id="ARBA00023102"/>
    </source>
</evidence>
<dbReference type="CDD" id="cd00609">
    <property type="entry name" value="AAT_like"/>
    <property type="match status" value="1"/>
</dbReference>
<keyword evidence="5 11" id="KW-0032">Aminotransferase</keyword>
<dbReference type="PANTHER" id="PTHR43643:SF6">
    <property type="entry name" value="HISTIDINOL-PHOSPHATE AMINOTRANSFERASE"/>
    <property type="match status" value="1"/>
</dbReference>
<evidence type="ECO:0000256" key="4">
    <source>
        <dbReference type="ARBA" id="ARBA00011738"/>
    </source>
</evidence>
<dbReference type="AlphaFoldDB" id="A0A267MLH1"/>
<dbReference type="InterPro" id="IPR015424">
    <property type="entry name" value="PyrdxlP-dep_Trfase"/>
</dbReference>
<dbReference type="PANTHER" id="PTHR43643">
    <property type="entry name" value="HISTIDINOL-PHOSPHATE AMINOTRANSFERASE 2"/>
    <property type="match status" value="1"/>
</dbReference>
<comment type="catalytic activity">
    <reaction evidence="10 11">
        <text>L-histidinol phosphate + 2-oxoglutarate = 3-(imidazol-4-yl)-2-oxopropyl phosphate + L-glutamate</text>
        <dbReference type="Rhea" id="RHEA:23744"/>
        <dbReference type="ChEBI" id="CHEBI:16810"/>
        <dbReference type="ChEBI" id="CHEBI:29985"/>
        <dbReference type="ChEBI" id="CHEBI:57766"/>
        <dbReference type="ChEBI" id="CHEBI:57980"/>
        <dbReference type="EC" id="2.6.1.9"/>
    </reaction>
</comment>
<comment type="pathway">
    <text evidence="2 11">Amino-acid biosynthesis; L-histidine biosynthesis; L-histidine from 5-phospho-alpha-D-ribose 1-diphosphate: step 7/9.</text>
</comment>
<dbReference type="SUPFAM" id="SSF53383">
    <property type="entry name" value="PLP-dependent transferases"/>
    <property type="match status" value="1"/>
</dbReference>
<sequence length="363" mass="40957">MSMSKFRKELLTLGCYVPGKPIEEVKKEYGLDKIIKLASNENPLGPSKLAVEAIKNEAENVFVYPDAASMDLRADIAKDLGIEADNIILGNGGEDVIRIIAQTFVEKDDEVIMATPSFILYKNWSMHMGGVAVEIPLKDYKHDFEKFIASINDKTKAIFVCNPNNPLGNIMTKEEVKYLVDNIPKDLILVLDEAYYDYAIMNEDYPDSLSILKERPNTVIIRTFSKSSGIAGLRVGYAISSEEIISEMTKSKTVFNVNKIAQAAARAALQDKEHIENTVKLNYESLKMITDYCNENNLEYVESNANFIFMNVGKDSRVVFEELLKKGIIIRPGFLWKYDDWLRVSTGTLEQTKEFIDALDSIL</sequence>
<organism evidence="13 14">
    <name type="scientific">Anaeromicrobium sediminis</name>
    <dbReference type="NCBI Taxonomy" id="1478221"/>
    <lineage>
        <taxon>Bacteria</taxon>
        <taxon>Bacillati</taxon>
        <taxon>Bacillota</taxon>
        <taxon>Clostridia</taxon>
        <taxon>Peptostreptococcales</taxon>
        <taxon>Thermotaleaceae</taxon>
        <taxon>Anaeromicrobium</taxon>
    </lineage>
</organism>
<dbReference type="InterPro" id="IPR015421">
    <property type="entry name" value="PyrdxlP-dep_Trfase_major"/>
</dbReference>
<evidence type="ECO:0000256" key="3">
    <source>
        <dbReference type="ARBA" id="ARBA00007970"/>
    </source>
</evidence>
<keyword evidence="14" id="KW-1185">Reference proteome</keyword>
<gene>
    <name evidence="11" type="primary">hisC</name>
    <name evidence="13" type="ORF">CCE28_09335</name>
</gene>
<evidence type="ECO:0000256" key="8">
    <source>
        <dbReference type="ARBA" id="ARBA00022898"/>
    </source>
</evidence>
<evidence type="ECO:0000256" key="2">
    <source>
        <dbReference type="ARBA" id="ARBA00005011"/>
    </source>
</evidence>
<evidence type="ECO:0000256" key="1">
    <source>
        <dbReference type="ARBA" id="ARBA00001933"/>
    </source>
</evidence>
<feature type="domain" description="Aminotransferase class I/classII large" evidence="12">
    <location>
        <begin position="33"/>
        <end position="359"/>
    </location>
</feature>
<keyword evidence="8 11" id="KW-0663">Pyridoxal phosphate</keyword>
<keyword evidence="6 11" id="KW-0028">Amino-acid biosynthesis</keyword>
<evidence type="ECO:0000313" key="14">
    <source>
        <dbReference type="Proteomes" id="UP000216024"/>
    </source>
</evidence>
<dbReference type="OrthoDB" id="9813612at2"/>
<keyword evidence="9 11" id="KW-0368">Histidine biosynthesis</keyword>
<dbReference type="InterPro" id="IPR004839">
    <property type="entry name" value="Aminotransferase_I/II_large"/>
</dbReference>
<feature type="modified residue" description="N6-(pyridoxal phosphate)lysine" evidence="11">
    <location>
        <position position="226"/>
    </location>
</feature>
<dbReference type="Gene3D" id="3.90.1150.10">
    <property type="entry name" value="Aspartate Aminotransferase, domain 1"/>
    <property type="match status" value="1"/>
</dbReference>
<dbReference type="InterPro" id="IPR005861">
    <property type="entry name" value="HisP_aminotrans"/>
</dbReference>
<evidence type="ECO:0000256" key="6">
    <source>
        <dbReference type="ARBA" id="ARBA00022605"/>
    </source>
</evidence>
<dbReference type="UniPathway" id="UPA00031">
    <property type="reaction ID" value="UER00012"/>
</dbReference>
<dbReference type="EC" id="2.6.1.9" evidence="11"/>
<dbReference type="Pfam" id="PF00155">
    <property type="entry name" value="Aminotran_1_2"/>
    <property type="match status" value="1"/>
</dbReference>
<proteinExistence type="inferred from homology"/>
<comment type="subunit">
    <text evidence="4 11">Homodimer.</text>
</comment>
<evidence type="ECO:0000259" key="12">
    <source>
        <dbReference type="Pfam" id="PF00155"/>
    </source>
</evidence>
<reference evidence="13 14" key="1">
    <citation type="submission" date="2017-06" db="EMBL/GenBank/DDBJ databases">
        <title>Draft genome sequence of anaerobic fermentative bacterium Anaeromicrobium sediminis DY2726D isolated from West Pacific Ocean sediments.</title>
        <authorList>
            <person name="Zeng X."/>
        </authorList>
    </citation>
    <scope>NUCLEOTIDE SEQUENCE [LARGE SCALE GENOMIC DNA]</scope>
    <source>
        <strain evidence="13 14">DY2726D</strain>
    </source>
</reference>
<accession>A0A267MLH1</accession>
<dbReference type="GO" id="GO:0004400">
    <property type="term" value="F:histidinol-phosphate transaminase activity"/>
    <property type="evidence" value="ECO:0007669"/>
    <property type="project" value="UniProtKB-UniRule"/>
</dbReference>
<dbReference type="Proteomes" id="UP000216024">
    <property type="component" value="Unassembled WGS sequence"/>
</dbReference>
<comment type="similarity">
    <text evidence="3 11">Belongs to the class-II pyridoxal-phosphate-dependent aminotransferase family. Histidinol-phosphate aminotransferase subfamily.</text>
</comment>
<evidence type="ECO:0000256" key="11">
    <source>
        <dbReference type="HAMAP-Rule" id="MF_01023"/>
    </source>
</evidence>
<dbReference type="NCBIfam" id="TIGR01141">
    <property type="entry name" value="hisC"/>
    <property type="match status" value="1"/>
</dbReference>
<evidence type="ECO:0000313" key="13">
    <source>
        <dbReference type="EMBL" id="PAB59758.1"/>
    </source>
</evidence>
<evidence type="ECO:0000256" key="7">
    <source>
        <dbReference type="ARBA" id="ARBA00022679"/>
    </source>
</evidence>
<name>A0A267MLH1_9FIRM</name>
<dbReference type="Gene3D" id="3.40.640.10">
    <property type="entry name" value="Type I PLP-dependent aspartate aminotransferase-like (Major domain)"/>
    <property type="match status" value="1"/>
</dbReference>
<dbReference type="GO" id="GO:0000105">
    <property type="term" value="P:L-histidine biosynthetic process"/>
    <property type="evidence" value="ECO:0007669"/>
    <property type="project" value="UniProtKB-UniRule"/>
</dbReference>